<dbReference type="AlphaFoldDB" id="A0A645ALD1"/>
<evidence type="ECO:0000256" key="1">
    <source>
        <dbReference type="SAM" id="Coils"/>
    </source>
</evidence>
<accession>A0A645ALD1</accession>
<sequence>MDERLQEILDTVQKTAEEVGTAAGDLFTAAGQKASSLLSVSKLNVRAADLKARRSALLQEVGSMVYGTHTGKIADSDKLLAKLREIDEVNAELDRANAEIARLRQSEPRVCPLCGFGPKQGDVFCRHCGTRL</sequence>
<reference evidence="2" key="1">
    <citation type="submission" date="2019-08" db="EMBL/GenBank/DDBJ databases">
        <authorList>
            <person name="Kucharzyk K."/>
            <person name="Murdoch R.W."/>
            <person name="Higgins S."/>
            <person name="Loffler F."/>
        </authorList>
    </citation>
    <scope>NUCLEOTIDE SEQUENCE</scope>
</reference>
<keyword evidence="1" id="KW-0175">Coiled coil</keyword>
<gene>
    <name evidence="2" type="ORF">SDC9_98404</name>
</gene>
<feature type="coiled-coil region" evidence="1">
    <location>
        <begin position="40"/>
        <end position="106"/>
    </location>
</feature>
<organism evidence="2">
    <name type="scientific">bioreactor metagenome</name>
    <dbReference type="NCBI Taxonomy" id="1076179"/>
    <lineage>
        <taxon>unclassified sequences</taxon>
        <taxon>metagenomes</taxon>
        <taxon>ecological metagenomes</taxon>
    </lineage>
</organism>
<comment type="caution">
    <text evidence="2">The sequence shown here is derived from an EMBL/GenBank/DDBJ whole genome shotgun (WGS) entry which is preliminary data.</text>
</comment>
<protein>
    <recommendedName>
        <fullName evidence="3">Zinc-ribbon domain-containing protein</fullName>
    </recommendedName>
</protein>
<evidence type="ECO:0008006" key="3">
    <source>
        <dbReference type="Google" id="ProtNLM"/>
    </source>
</evidence>
<proteinExistence type="predicted"/>
<name>A0A645ALD1_9ZZZZ</name>
<evidence type="ECO:0000313" key="2">
    <source>
        <dbReference type="EMBL" id="MPM51653.1"/>
    </source>
</evidence>
<dbReference type="EMBL" id="VSSQ01013511">
    <property type="protein sequence ID" value="MPM51653.1"/>
    <property type="molecule type" value="Genomic_DNA"/>
</dbReference>